<dbReference type="GO" id="GO:0016832">
    <property type="term" value="F:aldehyde-lyase activity"/>
    <property type="evidence" value="ECO:0007669"/>
    <property type="project" value="TreeGrafter"/>
</dbReference>
<name>A7HK46_FERNB</name>
<feature type="domain" description="Class II aldolase/adducin N-terminal" evidence="3">
    <location>
        <begin position="9"/>
        <end position="184"/>
    </location>
</feature>
<dbReference type="GO" id="GO:0005829">
    <property type="term" value="C:cytosol"/>
    <property type="evidence" value="ECO:0007669"/>
    <property type="project" value="TreeGrafter"/>
</dbReference>
<dbReference type="InterPro" id="IPR050197">
    <property type="entry name" value="Aldolase_class_II_sugar_metab"/>
</dbReference>
<dbReference type="PANTHER" id="PTHR22789">
    <property type="entry name" value="FUCULOSE PHOSPHATE ALDOLASE"/>
    <property type="match status" value="1"/>
</dbReference>
<dbReference type="GO" id="GO:0046872">
    <property type="term" value="F:metal ion binding"/>
    <property type="evidence" value="ECO:0007669"/>
    <property type="project" value="UniProtKB-KW"/>
</dbReference>
<dbReference type="STRING" id="381764.Fnod_0414"/>
<evidence type="ECO:0000313" key="5">
    <source>
        <dbReference type="Proteomes" id="UP000002415"/>
    </source>
</evidence>
<dbReference type="Gene3D" id="3.40.225.10">
    <property type="entry name" value="Class II aldolase/adducin N-terminal domain"/>
    <property type="match status" value="1"/>
</dbReference>
<evidence type="ECO:0000259" key="3">
    <source>
        <dbReference type="SMART" id="SM01007"/>
    </source>
</evidence>
<dbReference type="EMBL" id="CP000771">
    <property type="protein sequence ID" value="ABS60279.1"/>
    <property type="molecule type" value="Genomic_DNA"/>
</dbReference>
<reference evidence="4 5" key="2">
    <citation type="journal article" date="2009" name="Proc. Natl. Acad. Sci. U.S.A.">
        <title>On the chimeric nature, thermophilic origin, and phylogenetic placement of the Thermotogales.</title>
        <authorList>
            <person name="Zhaxybayeva O."/>
            <person name="Swithers K.S."/>
            <person name="Lapierre P."/>
            <person name="Fournier G.P."/>
            <person name="Bickhart D.M."/>
            <person name="DeBoy R.T."/>
            <person name="Nelson K.E."/>
            <person name="Nesbo C.L."/>
            <person name="Doolittle W.F."/>
            <person name="Gogarten J.P."/>
            <person name="Noll K.M."/>
        </authorList>
    </citation>
    <scope>NUCLEOTIDE SEQUENCE [LARGE SCALE GENOMIC DNA]</scope>
    <source>
        <strain evidence="5">ATCC 35602 / DSM 5306 / Rt17-B1</strain>
    </source>
</reference>
<evidence type="ECO:0000313" key="4">
    <source>
        <dbReference type="EMBL" id="ABS60279.1"/>
    </source>
</evidence>
<evidence type="ECO:0000256" key="1">
    <source>
        <dbReference type="ARBA" id="ARBA00022723"/>
    </source>
</evidence>
<sequence>MVFNTDVATEVVKYARIVSEAGFTKGTWGNISVYLGDFIYITPSGYPYDLLKPEDIIVVDKQGNKLYGSLKPSSELPLHIEIYNNRKDINAIIHTHPVYSTVISLTVSEIPPIVEDAVMILGERLRVSEYALPGSWELAKNAFIALGQNNCVFLRNHGLVCVGENLHEAFIATQVAEKTAQIYIEALKIGKVIEIPQEHAKVLREKYLTSYKQK</sequence>
<dbReference type="HOGENOM" id="CLU_006033_3_0_0"/>
<dbReference type="RefSeq" id="WP_011993599.1">
    <property type="nucleotide sequence ID" value="NC_009718.1"/>
</dbReference>
<keyword evidence="1" id="KW-0479">Metal-binding</keyword>
<gene>
    <name evidence="4" type="ordered locus">Fnod_0414</name>
</gene>
<dbReference type="Pfam" id="PF00596">
    <property type="entry name" value="Aldolase_II"/>
    <property type="match status" value="1"/>
</dbReference>
<dbReference type="AlphaFoldDB" id="A7HK46"/>
<dbReference type="SMART" id="SM01007">
    <property type="entry name" value="Aldolase_II"/>
    <property type="match status" value="1"/>
</dbReference>
<protein>
    <submittedName>
        <fullName evidence="4">Class II aldolase/adducin family protein</fullName>
    </submittedName>
</protein>
<dbReference type="eggNOG" id="COG0235">
    <property type="taxonomic scope" value="Bacteria"/>
</dbReference>
<dbReference type="Proteomes" id="UP000002415">
    <property type="component" value="Chromosome"/>
</dbReference>
<dbReference type="SUPFAM" id="SSF53639">
    <property type="entry name" value="AraD/HMP-PK domain-like"/>
    <property type="match status" value="1"/>
</dbReference>
<dbReference type="InterPro" id="IPR036409">
    <property type="entry name" value="Aldolase_II/adducin_N_sf"/>
</dbReference>
<dbReference type="GO" id="GO:0019323">
    <property type="term" value="P:pentose catabolic process"/>
    <property type="evidence" value="ECO:0007669"/>
    <property type="project" value="TreeGrafter"/>
</dbReference>
<dbReference type="PANTHER" id="PTHR22789:SF0">
    <property type="entry name" value="3-OXO-TETRONATE 4-PHOSPHATE DECARBOXYLASE-RELATED"/>
    <property type="match status" value="1"/>
</dbReference>
<reference evidence="4 5" key="1">
    <citation type="submission" date="2007-07" db="EMBL/GenBank/DDBJ databases">
        <title>Complete sequence of Fervidobacterium nodosum Rt17-B1.</title>
        <authorList>
            <consortium name="US DOE Joint Genome Institute"/>
            <person name="Copeland A."/>
            <person name="Lucas S."/>
            <person name="Lapidus A."/>
            <person name="Barry K."/>
            <person name="Glavina del Rio T."/>
            <person name="Dalin E."/>
            <person name="Tice H."/>
            <person name="Pitluck S."/>
            <person name="Saunders E."/>
            <person name="Brettin T."/>
            <person name="Bruce D."/>
            <person name="Detter J.C."/>
            <person name="Han C."/>
            <person name="Schmutz J."/>
            <person name="Larimer F."/>
            <person name="Land M."/>
            <person name="Hauser L."/>
            <person name="Kyrpides N."/>
            <person name="Mikhailova N."/>
            <person name="Nelson K."/>
            <person name="Gogarten J.P."/>
            <person name="Noll K."/>
            <person name="Richardson P."/>
        </authorList>
    </citation>
    <scope>NUCLEOTIDE SEQUENCE [LARGE SCALE GENOMIC DNA]</scope>
    <source>
        <strain evidence="5">ATCC 35602 / DSM 5306 / Rt17-B1</strain>
    </source>
</reference>
<evidence type="ECO:0000256" key="2">
    <source>
        <dbReference type="ARBA" id="ARBA00023239"/>
    </source>
</evidence>
<proteinExistence type="predicted"/>
<keyword evidence="2" id="KW-0456">Lyase</keyword>
<accession>A7HK46</accession>
<dbReference type="KEGG" id="fno:Fnod_0414"/>
<keyword evidence="5" id="KW-1185">Reference proteome</keyword>
<organism evidence="4 5">
    <name type="scientific">Fervidobacterium nodosum (strain ATCC 35602 / DSM 5306 / Rt17-B1)</name>
    <dbReference type="NCBI Taxonomy" id="381764"/>
    <lineage>
        <taxon>Bacteria</taxon>
        <taxon>Thermotogati</taxon>
        <taxon>Thermotogota</taxon>
        <taxon>Thermotogae</taxon>
        <taxon>Thermotogales</taxon>
        <taxon>Fervidobacteriaceae</taxon>
        <taxon>Fervidobacterium</taxon>
    </lineage>
</organism>
<dbReference type="OrthoDB" id="9786287at2"/>
<dbReference type="InterPro" id="IPR001303">
    <property type="entry name" value="Aldolase_II/adducin_N"/>
</dbReference>